<comment type="caution">
    <text evidence="2">The sequence shown here is derived from an EMBL/GenBank/DDBJ whole genome shotgun (WGS) entry which is preliminary data.</text>
</comment>
<dbReference type="AlphaFoldDB" id="A0A9Q3W0Q7"/>
<accession>A0A9Q3W0Q7</accession>
<evidence type="ECO:0000313" key="2">
    <source>
        <dbReference type="EMBL" id="MCD9880495.1"/>
    </source>
</evidence>
<proteinExistence type="predicted"/>
<keyword evidence="1" id="KW-0472">Membrane</keyword>
<sequence length="80" mass="8423">MIGDVRLAATWTPNPDHPATWAGFFWAFLGVGGCVIVVIGAALTVALWNVSDQKKVGNYVLGPVILAIGLAIAGWAFGLW</sequence>
<dbReference type="RefSeq" id="WP_232655429.1">
    <property type="nucleotide sequence ID" value="NZ_JAJSBI010000041.1"/>
</dbReference>
<dbReference type="PROSITE" id="PS51257">
    <property type="entry name" value="PROKAR_LIPOPROTEIN"/>
    <property type="match status" value="1"/>
</dbReference>
<evidence type="ECO:0000256" key="1">
    <source>
        <dbReference type="SAM" id="Phobius"/>
    </source>
</evidence>
<keyword evidence="3" id="KW-1185">Reference proteome</keyword>
<keyword evidence="1" id="KW-0812">Transmembrane</keyword>
<keyword evidence="1" id="KW-1133">Transmembrane helix</keyword>
<dbReference type="Proteomes" id="UP001108029">
    <property type="component" value="Unassembled WGS sequence"/>
</dbReference>
<name>A0A9Q3W0Q7_9ACTN</name>
<feature type="transmembrane region" description="Helical" evidence="1">
    <location>
        <begin position="24"/>
        <end position="48"/>
    </location>
</feature>
<protein>
    <submittedName>
        <fullName evidence="2">Uncharacterized protein</fullName>
    </submittedName>
</protein>
<dbReference type="EMBL" id="JAJSBI010000041">
    <property type="protein sequence ID" value="MCD9880495.1"/>
    <property type="molecule type" value="Genomic_DNA"/>
</dbReference>
<gene>
    <name evidence="2" type="ORF">LJ657_44510</name>
</gene>
<organism evidence="2 3">
    <name type="scientific">Streptomyces guryensis</name>
    <dbReference type="NCBI Taxonomy" id="2886947"/>
    <lineage>
        <taxon>Bacteria</taxon>
        <taxon>Bacillati</taxon>
        <taxon>Actinomycetota</taxon>
        <taxon>Actinomycetes</taxon>
        <taxon>Kitasatosporales</taxon>
        <taxon>Streptomycetaceae</taxon>
        <taxon>Streptomyces</taxon>
    </lineage>
</organism>
<reference evidence="2" key="1">
    <citation type="submission" date="2021-12" db="EMBL/GenBank/DDBJ databases">
        <authorList>
            <person name="Lee J.-H."/>
            <person name="Kim S.-B."/>
        </authorList>
    </citation>
    <scope>NUCLEOTIDE SEQUENCE</scope>
    <source>
        <strain evidence="2">NR30</strain>
    </source>
</reference>
<evidence type="ECO:0000313" key="3">
    <source>
        <dbReference type="Proteomes" id="UP001108029"/>
    </source>
</evidence>
<feature type="transmembrane region" description="Helical" evidence="1">
    <location>
        <begin position="60"/>
        <end position="78"/>
    </location>
</feature>